<dbReference type="Pfam" id="PF13614">
    <property type="entry name" value="AAA_31"/>
    <property type="match status" value="1"/>
</dbReference>
<dbReference type="EMBL" id="CP002160">
    <property type="protein sequence ID" value="ADL50329.1"/>
    <property type="molecule type" value="Genomic_DNA"/>
</dbReference>
<organism evidence="10 11">
    <name type="scientific">Clostridium cellulovorans (strain ATCC 35296 / DSM 3052 / OCM 3 / 743B)</name>
    <dbReference type="NCBI Taxonomy" id="573061"/>
    <lineage>
        <taxon>Bacteria</taxon>
        <taxon>Bacillati</taxon>
        <taxon>Bacillota</taxon>
        <taxon>Clostridia</taxon>
        <taxon>Eubacteriales</taxon>
        <taxon>Clostridiaceae</taxon>
        <taxon>Clostridium</taxon>
    </lineage>
</organism>
<dbReference type="InterPro" id="IPR050445">
    <property type="entry name" value="Bact_polysacc_biosynth/exp"/>
</dbReference>
<feature type="domain" description="AAA" evidence="9">
    <location>
        <begin position="47"/>
        <end position="173"/>
    </location>
</feature>
<evidence type="ECO:0000256" key="2">
    <source>
        <dbReference type="ARBA" id="ARBA00011903"/>
    </source>
</evidence>
<protein>
    <recommendedName>
        <fullName evidence="2">non-specific protein-tyrosine kinase</fullName>
        <ecNumber evidence="2">2.7.10.2</ecNumber>
    </recommendedName>
</protein>
<dbReference type="InterPro" id="IPR005702">
    <property type="entry name" value="Wzc-like_C"/>
</dbReference>
<evidence type="ECO:0000256" key="8">
    <source>
        <dbReference type="ARBA" id="ARBA00051245"/>
    </source>
</evidence>
<keyword evidence="11" id="KW-1185">Reference proteome</keyword>
<dbReference type="FunFam" id="3.40.50.300:FF:000527">
    <property type="entry name" value="Tyrosine-protein kinase etk"/>
    <property type="match status" value="1"/>
</dbReference>
<dbReference type="NCBIfam" id="TIGR01007">
    <property type="entry name" value="eps_fam"/>
    <property type="match status" value="1"/>
</dbReference>
<dbReference type="GO" id="GO:0005524">
    <property type="term" value="F:ATP binding"/>
    <property type="evidence" value="ECO:0007669"/>
    <property type="project" value="UniProtKB-KW"/>
</dbReference>
<evidence type="ECO:0000256" key="3">
    <source>
        <dbReference type="ARBA" id="ARBA00022679"/>
    </source>
</evidence>
<dbReference type="GO" id="GO:0005886">
    <property type="term" value="C:plasma membrane"/>
    <property type="evidence" value="ECO:0007669"/>
    <property type="project" value="TreeGrafter"/>
</dbReference>
<dbReference type="AlphaFoldDB" id="D9SR41"/>
<dbReference type="GO" id="GO:0004715">
    <property type="term" value="F:non-membrane spanning protein tyrosine kinase activity"/>
    <property type="evidence" value="ECO:0007669"/>
    <property type="project" value="UniProtKB-EC"/>
</dbReference>
<dbReference type="eggNOG" id="COG0489">
    <property type="taxonomic scope" value="Bacteria"/>
</dbReference>
<dbReference type="PANTHER" id="PTHR32309:SF13">
    <property type="entry name" value="FERRIC ENTEROBACTIN TRANSPORT PROTEIN FEPE"/>
    <property type="match status" value="1"/>
</dbReference>
<name>D9SR41_CLOC7</name>
<evidence type="ECO:0000256" key="4">
    <source>
        <dbReference type="ARBA" id="ARBA00022741"/>
    </source>
</evidence>
<dbReference type="HOGENOM" id="CLU_052027_2_1_9"/>
<keyword evidence="6" id="KW-0067">ATP-binding</keyword>
<comment type="similarity">
    <text evidence="1">Belongs to the CpsD/CapB family.</text>
</comment>
<keyword evidence="3 10" id="KW-0808">Transferase</keyword>
<gene>
    <name evidence="10" type="ordered locus">Clocel_0556</name>
</gene>
<dbReference type="CDD" id="cd05387">
    <property type="entry name" value="BY-kinase"/>
    <property type="match status" value="1"/>
</dbReference>
<reference evidence="10 11" key="1">
    <citation type="submission" date="2010-08" db="EMBL/GenBank/DDBJ databases">
        <title>Complete sequence of Clostridium cellulovorans 743B.</title>
        <authorList>
            <consortium name="US DOE Joint Genome Institute"/>
            <person name="Lucas S."/>
            <person name="Copeland A."/>
            <person name="Lapidus A."/>
            <person name="Cheng J.-F."/>
            <person name="Bruce D."/>
            <person name="Goodwin L."/>
            <person name="Pitluck S."/>
            <person name="Chertkov O."/>
            <person name="Detter J.C."/>
            <person name="Han C."/>
            <person name="Tapia R."/>
            <person name="Land M."/>
            <person name="Hauser L."/>
            <person name="Chang Y.-J."/>
            <person name="Jeffries C."/>
            <person name="Kyrpides N."/>
            <person name="Ivanova N."/>
            <person name="Mikhailova N."/>
            <person name="Hemme C.L."/>
            <person name="Woyke T."/>
        </authorList>
    </citation>
    <scope>NUCLEOTIDE SEQUENCE [LARGE SCALE GENOMIC DNA]</scope>
    <source>
        <strain evidence="11">ATCC 35296 / DSM 3052 / OCM 3 / 743B</strain>
    </source>
</reference>
<keyword evidence="7" id="KW-0829">Tyrosine-protein kinase</keyword>
<dbReference type="GO" id="GO:0042802">
    <property type="term" value="F:identical protein binding"/>
    <property type="evidence" value="ECO:0007669"/>
    <property type="project" value="UniProtKB-ARBA"/>
</dbReference>
<evidence type="ECO:0000256" key="7">
    <source>
        <dbReference type="ARBA" id="ARBA00023137"/>
    </source>
</evidence>
<keyword evidence="4" id="KW-0547">Nucleotide-binding</keyword>
<dbReference type="InterPro" id="IPR027417">
    <property type="entry name" value="P-loop_NTPase"/>
</dbReference>
<evidence type="ECO:0000259" key="9">
    <source>
        <dbReference type="Pfam" id="PF13614"/>
    </source>
</evidence>
<dbReference type="RefSeq" id="WP_010074894.1">
    <property type="nucleotide sequence ID" value="NC_014393.1"/>
</dbReference>
<dbReference type="OrthoDB" id="9794577at2"/>
<dbReference type="PANTHER" id="PTHR32309">
    <property type="entry name" value="TYROSINE-PROTEIN KINASE"/>
    <property type="match status" value="1"/>
</dbReference>
<evidence type="ECO:0000256" key="5">
    <source>
        <dbReference type="ARBA" id="ARBA00022777"/>
    </source>
</evidence>
<dbReference type="KEGG" id="ccb:Clocel_0556"/>
<evidence type="ECO:0000256" key="1">
    <source>
        <dbReference type="ARBA" id="ARBA00007316"/>
    </source>
</evidence>
<comment type="catalytic activity">
    <reaction evidence="8">
        <text>L-tyrosyl-[protein] + ATP = O-phospho-L-tyrosyl-[protein] + ADP + H(+)</text>
        <dbReference type="Rhea" id="RHEA:10596"/>
        <dbReference type="Rhea" id="RHEA-COMP:10136"/>
        <dbReference type="Rhea" id="RHEA-COMP:20101"/>
        <dbReference type="ChEBI" id="CHEBI:15378"/>
        <dbReference type="ChEBI" id="CHEBI:30616"/>
        <dbReference type="ChEBI" id="CHEBI:46858"/>
        <dbReference type="ChEBI" id="CHEBI:61978"/>
        <dbReference type="ChEBI" id="CHEBI:456216"/>
        <dbReference type="EC" id="2.7.10.2"/>
    </reaction>
</comment>
<evidence type="ECO:0000256" key="6">
    <source>
        <dbReference type="ARBA" id="ARBA00022840"/>
    </source>
</evidence>
<dbReference type="SUPFAM" id="SSF52540">
    <property type="entry name" value="P-loop containing nucleoside triphosphate hydrolases"/>
    <property type="match status" value="1"/>
</dbReference>
<keyword evidence="5" id="KW-0418">Kinase</keyword>
<sequence length="228" mass="24975">MLKSLVTHLDPKSVISETYRTLRTNIQYANIDGDLRSIIITSSSPSEGKSTTVANLAIATAQTGKKILIIDADLRKPSVHKKFGISNQLGLTNVLTEQCEIFSAIQKSEVRNLYILASGPIPPNPSELLGSKKMQNLLDLLKSKFDMVIIDTPPVLAVTDSQILSTEVDGVILVAVYGKTDKKALIKAKERLDKVDANLLGSILTRVPANSKNGSSYYYYYYGEKKAK</sequence>
<evidence type="ECO:0000313" key="10">
    <source>
        <dbReference type="EMBL" id="ADL50329.1"/>
    </source>
</evidence>
<accession>D9SR41</accession>
<dbReference type="EC" id="2.7.10.2" evidence="2"/>
<dbReference type="InterPro" id="IPR025669">
    <property type="entry name" value="AAA_dom"/>
</dbReference>
<proteinExistence type="inferred from homology"/>
<dbReference type="Proteomes" id="UP000002730">
    <property type="component" value="Chromosome"/>
</dbReference>
<dbReference type="Gene3D" id="3.40.50.300">
    <property type="entry name" value="P-loop containing nucleotide triphosphate hydrolases"/>
    <property type="match status" value="1"/>
</dbReference>
<dbReference type="STRING" id="573061.Clocel_0556"/>
<evidence type="ECO:0000313" key="11">
    <source>
        <dbReference type="Proteomes" id="UP000002730"/>
    </source>
</evidence>